<reference evidence="7" key="1">
    <citation type="submission" date="2019-10" db="EMBL/GenBank/DDBJ databases">
        <title>Draft genome sequece of Microseira wollei NIES-4236.</title>
        <authorList>
            <person name="Yamaguchi H."/>
            <person name="Suzuki S."/>
            <person name="Kawachi M."/>
        </authorList>
    </citation>
    <scope>NUCLEOTIDE SEQUENCE</scope>
    <source>
        <strain evidence="7">NIES-4236</strain>
    </source>
</reference>
<keyword evidence="4 5" id="KW-0472">Membrane</keyword>
<dbReference type="GO" id="GO:0005886">
    <property type="term" value="C:plasma membrane"/>
    <property type="evidence" value="ECO:0007669"/>
    <property type="project" value="TreeGrafter"/>
</dbReference>
<proteinExistence type="predicted"/>
<dbReference type="InterPro" id="IPR004837">
    <property type="entry name" value="NaCa_Exmemb"/>
</dbReference>
<accession>A0AAV3XQQ9</accession>
<comment type="subcellular location">
    <subcellularLocation>
        <location evidence="1">Membrane</location>
        <topology evidence="1">Multi-pass membrane protein</topology>
    </subcellularLocation>
</comment>
<dbReference type="GO" id="GO:0008273">
    <property type="term" value="F:calcium, potassium:sodium antiporter activity"/>
    <property type="evidence" value="ECO:0007669"/>
    <property type="project" value="TreeGrafter"/>
</dbReference>
<name>A0AAV3XQQ9_9CYAN</name>
<comment type="caution">
    <text evidence="7">The sequence shown here is derived from an EMBL/GenBank/DDBJ whole genome shotgun (WGS) entry which is preliminary data.</text>
</comment>
<feature type="transmembrane region" description="Helical" evidence="5">
    <location>
        <begin position="85"/>
        <end position="102"/>
    </location>
</feature>
<evidence type="ECO:0000259" key="6">
    <source>
        <dbReference type="Pfam" id="PF01699"/>
    </source>
</evidence>
<feature type="transmembrane region" description="Helical" evidence="5">
    <location>
        <begin position="46"/>
        <end position="73"/>
    </location>
</feature>
<feature type="transmembrane region" description="Helical" evidence="5">
    <location>
        <begin position="138"/>
        <end position="160"/>
    </location>
</feature>
<feature type="domain" description="Sodium/calcium exchanger membrane region" evidence="6">
    <location>
        <begin position="195"/>
        <end position="340"/>
    </location>
</feature>
<dbReference type="Proteomes" id="UP001050975">
    <property type="component" value="Unassembled WGS sequence"/>
</dbReference>
<keyword evidence="8" id="KW-1185">Reference proteome</keyword>
<evidence type="ECO:0000256" key="1">
    <source>
        <dbReference type="ARBA" id="ARBA00004141"/>
    </source>
</evidence>
<feature type="transmembrane region" description="Helical" evidence="5">
    <location>
        <begin position="12"/>
        <end position="34"/>
    </location>
</feature>
<feature type="transmembrane region" description="Helical" evidence="5">
    <location>
        <begin position="194"/>
        <end position="212"/>
    </location>
</feature>
<evidence type="ECO:0000256" key="5">
    <source>
        <dbReference type="SAM" id="Phobius"/>
    </source>
</evidence>
<feature type="transmembrane region" description="Helical" evidence="5">
    <location>
        <begin position="295"/>
        <end position="313"/>
    </location>
</feature>
<dbReference type="InterPro" id="IPR004481">
    <property type="entry name" value="K/Na/Ca-exchanger"/>
</dbReference>
<dbReference type="AlphaFoldDB" id="A0AAV3XQQ9"/>
<dbReference type="PANTHER" id="PTHR10846">
    <property type="entry name" value="SODIUM/POTASSIUM/CALCIUM EXCHANGER"/>
    <property type="match status" value="1"/>
</dbReference>
<evidence type="ECO:0000256" key="2">
    <source>
        <dbReference type="ARBA" id="ARBA00022692"/>
    </source>
</evidence>
<organism evidence="7 8">
    <name type="scientific">Microseira wollei NIES-4236</name>
    <dbReference type="NCBI Taxonomy" id="2530354"/>
    <lineage>
        <taxon>Bacteria</taxon>
        <taxon>Bacillati</taxon>
        <taxon>Cyanobacteriota</taxon>
        <taxon>Cyanophyceae</taxon>
        <taxon>Oscillatoriophycideae</taxon>
        <taxon>Aerosakkonematales</taxon>
        <taxon>Aerosakkonemataceae</taxon>
        <taxon>Microseira</taxon>
    </lineage>
</organism>
<feature type="transmembrane region" description="Helical" evidence="5">
    <location>
        <begin position="114"/>
        <end position="132"/>
    </location>
</feature>
<feature type="domain" description="Sodium/calcium exchanger membrane region" evidence="6">
    <location>
        <begin position="12"/>
        <end position="154"/>
    </location>
</feature>
<dbReference type="RefSeq" id="WP_226591652.1">
    <property type="nucleotide sequence ID" value="NZ_BLAY01000202.1"/>
</dbReference>
<keyword evidence="2 5" id="KW-0812">Transmembrane</keyword>
<dbReference type="EMBL" id="BLAY01000202">
    <property type="protein sequence ID" value="GET43139.1"/>
    <property type="molecule type" value="Genomic_DNA"/>
</dbReference>
<gene>
    <name evidence="7" type="ORF">MiSe_79600</name>
</gene>
<protein>
    <submittedName>
        <fullName evidence="7">Sodium/calcium exchanger protein</fullName>
    </submittedName>
</protein>
<dbReference type="GO" id="GO:0006874">
    <property type="term" value="P:intracellular calcium ion homeostasis"/>
    <property type="evidence" value="ECO:0007669"/>
    <property type="project" value="TreeGrafter"/>
</dbReference>
<evidence type="ECO:0000256" key="4">
    <source>
        <dbReference type="ARBA" id="ARBA00023136"/>
    </source>
</evidence>
<sequence length="344" mass="36314">MTEFTSESLTISISLFLVSALAIGISGTMMIGIAERLAKRTGLGEALMGALFLGLSTSLPGIVTSVTAAFGGYAELSISNALGDIAAQTAFLGIADITYLEFNLEYAAASAATLTQGTLLIVLLAIPLLTIANPAFTVWGIHPASIALIAAYIFGLRLVASAQNSPMWTPQKMEKLPIKKPDSAESEPDGLIGLWLRFFLLAGVLAIAGYGLEQTGVRIADYTNLSENVVGSLFTAISTSLPELVTALVAVRRGALTLAVSNVLGGNSFDILFLAFSDLAYRNGSIYQALTEHEIFILALTIVMTGILVLGLLRREKHGIGNIGFESFLVLLLYVVGFLLVSFS</sequence>
<evidence type="ECO:0000313" key="8">
    <source>
        <dbReference type="Proteomes" id="UP001050975"/>
    </source>
</evidence>
<feature type="transmembrane region" description="Helical" evidence="5">
    <location>
        <begin position="325"/>
        <end position="343"/>
    </location>
</feature>
<dbReference type="GO" id="GO:0005262">
    <property type="term" value="F:calcium channel activity"/>
    <property type="evidence" value="ECO:0007669"/>
    <property type="project" value="TreeGrafter"/>
</dbReference>
<dbReference type="InterPro" id="IPR044880">
    <property type="entry name" value="NCX_ion-bd_dom_sf"/>
</dbReference>
<dbReference type="Gene3D" id="1.20.1420.30">
    <property type="entry name" value="NCX, central ion-binding region"/>
    <property type="match status" value="2"/>
</dbReference>
<evidence type="ECO:0000313" key="7">
    <source>
        <dbReference type="EMBL" id="GET43139.1"/>
    </source>
</evidence>
<feature type="transmembrane region" description="Helical" evidence="5">
    <location>
        <begin position="258"/>
        <end position="275"/>
    </location>
</feature>
<evidence type="ECO:0000256" key="3">
    <source>
        <dbReference type="ARBA" id="ARBA00022989"/>
    </source>
</evidence>
<dbReference type="PANTHER" id="PTHR10846:SF8">
    <property type="entry name" value="INNER MEMBRANE PROTEIN YRBG"/>
    <property type="match status" value="1"/>
</dbReference>
<keyword evidence="3 5" id="KW-1133">Transmembrane helix</keyword>
<dbReference type="Pfam" id="PF01699">
    <property type="entry name" value="Na_Ca_ex"/>
    <property type="match status" value="2"/>
</dbReference>